<feature type="transmembrane region" description="Helical" evidence="7">
    <location>
        <begin position="20"/>
        <end position="42"/>
    </location>
</feature>
<evidence type="ECO:0000256" key="3">
    <source>
        <dbReference type="ARBA" id="ARBA00022989"/>
    </source>
</evidence>
<evidence type="ECO:0000256" key="1">
    <source>
        <dbReference type="ARBA" id="ARBA00004141"/>
    </source>
</evidence>
<dbReference type="GO" id="GO:0016020">
    <property type="term" value="C:membrane"/>
    <property type="evidence" value="ECO:0007669"/>
    <property type="project" value="UniProtKB-SubCell"/>
</dbReference>
<reference evidence="9 10" key="2">
    <citation type="journal article" date="2013" name="IMA Fungus">
        <title>IMA Genome-F 1: Ceratocystis fimbriata: Draft nuclear genome sequence for the plant pathogen, Ceratocystis fimbriata.</title>
        <authorList>
            <person name="Wilken P.M."/>
            <person name="Steenkamp E.T."/>
            <person name="Wingfield M.J."/>
            <person name="de Beer Z.W."/>
            <person name="Wingfield B.D."/>
        </authorList>
    </citation>
    <scope>NUCLEOTIDE SEQUENCE [LARGE SCALE GENOMIC DNA]</scope>
    <source>
        <strain evidence="9 10">CBS 114723</strain>
    </source>
</reference>
<keyword evidence="10" id="KW-1185">Reference proteome</keyword>
<evidence type="ECO:0000313" key="10">
    <source>
        <dbReference type="Proteomes" id="UP000222788"/>
    </source>
</evidence>
<feature type="domain" description="Rhodopsin" evidence="8">
    <location>
        <begin position="36"/>
        <end position="251"/>
    </location>
</feature>
<dbReference type="InterPro" id="IPR052337">
    <property type="entry name" value="SAT4-like"/>
</dbReference>
<evidence type="ECO:0000259" key="8">
    <source>
        <dbReference type="Pfam" id="PF20684"/>
    </source>
</evidence>
<comment type="caution">
    <text evidence="9">The sequence shown here is derived from an EMBL/GenBank/DDBJ whole genome shotgun (WGS) entry which is preliminary data.</text>
</comment>
<feature type="transmembrane region" description="Helical" evidence="7">
    <location>
        <begin position="221"/>
        <end position="240"/>
    </location>
</feature>
<dbReference type="STRING" id="1035309.A0A2C5XA94"/>
<dbReference type="InterPro" id="IPR049326">
    <property type="entry name" value="Rhodopsin_dom_fungi"/>
</dbReference>
<dbReference type="AlphaFoldDB" id="A0A2C5XA94"/>
<dbReference type="Proteomes" id="UP000222788">
    <property type="component" value="Unassembled WGS sequence"/>
</dbReference>
<evidence type="ECO:0000313" key="9">
    <source>
        <dbReference type="EMBL" id="PHH54192.1"/>
    </source>
</evidence>
<dbReference type="EMBL" id="APWK03000031">
    <property type="protein sequence ID" value="PHH54192.1"/>
    <property type="molecule type" value="Genomic_DNA"/>
</dbReference>
<keyword evidence="4 7" id="KW-0472">Membrane</keyword>
<dbReference type="PANTHER" id="PTHR33048:SF19">
    <property type="entry name" value="MEMBRANE PROTEIN PTH11-LIKE, PUTATIVE (AFU_ORTHOLOGUE AFUA_1G14080)-RELATED"/>
    <property type="match status" value="1"/>
</dbReference>
<feature type="region of interest" description="Disordered" evidence="6">
    <location>
        <begin position="552"/>
        <end position="626"/>
    </location>
</feature>
<evidence type="ECO:0000256" key="5">
    <source>
        <dbReference type="ARBA" id="ARBA00038359"/>
    </source>
</evidence>
<feature type="transmembrane region" description="Helical" evidence="7">
    <location>
        <begin position="97"/>
        <end position="116"/>
    </location>
</feature>
<organism evidence="9 10">
    <name type="scientific">Ceratocystis fimbriata CBS 114723</name>
    <dbReference type="NCBI Taxonomy" id="1035309"/>
    <lineage>
        <taxon>Eukaryota</taxon>
        <taxon>Fungi</taxon>
        <taxon>Dikarya</taxon>
        <taxon>Ascomycota</taxon>
        <taxon>Pezizomycotina</taxon>
        <taxon>Sordariomycetes</taxon>
        <taxon>Hypocreomycetidae</taxon>
        <taxon>Microascales</taxon>
        <taxon>Ceratocystidaceae</taxon>
        <taxon>Ceratocystis</taxon>
    </lineage>
</organism>
<feature type="transmembrane region" description="Helical" evidence="7">
    <location>
        <begin position="183"/>
        <end position="209"/>
    </location>
</feature>
<dbReference type="PANTHER" id="PTHR33048">
    <property type="entry name" value="PTH11-LIKE INTEGRAL MEMBRANE PROTEIN (AFU_ORTHOLOGUE AFUA_5G11245)"/>
    <property type="match status" value="1"/>
</dbReference>
<keyword evidence="3 7" id="KW-1133">Transmembrane helix</keyword>
<evidence type="ECO:0000256" key="6">
    <source>
        <dbReference type="SAM" id="MobiDB-lite"/>
    </source>
</evidence>
<sequence>MVFYTSPPPMSTFFEDKPTLLVCWWVTLFSTAIILIRVFGRLVRTEHLFFEDSISFWALVPIYLRMGCVHYVMLYGTNNADFSQTILTEAQLRHKQIASGLVLGARVFFAASLWVLKFSSLEFLKRLIDSTWKRSYTKTIRYARIALTVTFAAVFISIFAECQPFNHYWQVLPDPGGRCRQGYVQMLVTGLCNIFTDLMLVIIPIPIIVRSNMTVKRKAQLIVLFSLNLSVMIISVVRTHNVMLEHGEQQYRSMMASIELLFAVAASNSLVLGSFVRDRGVKKNKFRFDGDCAGLSPGLSDHQSIINSAAPGRHQVYKNHWGSDEDLVQGLGLGLKPELRQQDTITFDPKDQHPHFTPAPILLRPVISNTKKISDKWQMPFHQCSPSCAAEQSVDSLVPRDTNRRHPMYSHANSHNMAMLPRLNTQFASRPCFASSPMSPCPTQAAAIAKAASTPLTSTEQITFFDLGGLLAKGGSSGYNNADEEMNSSSFRRVSYVPPIEPLTEAQLQNQSYWAYQSAMLAAPMPTVGLLSPNPGSGKRFTAARLYDLGGLLPPGSPDVMSPDNEHSRPPSSEGSSVRTECGSIRAPAHSPPPPPPATLTQTAATAPAPESPDVPSFVDVSGLLK</sequence>
<feature type="compositionally biased region" description="Low complexity" evidence="6">
    <location>
        <begin position="599"/>
        <end position="609"/>
    </location>
</feature>
<dbReference type="Pfam" id="PF20684">
    <property type="entry name" value="Fung_rhodopsin"/>
    <property type="match status" value="1"/>
</dbReference>
<comment type="subcellular location">
    <subcellularLocation>
        <location evidence="1">Membrane</location>
        <topology evidence="1">Multi-pass membrane protein</topology>
    </subcellularLocation>
</comment>
<gene>
    <name evidence="9" type="ORF">CFIMG_002135RA</name>
</gene>
<comment type="similarity">
    <text evidence="5">Belongs to the SAT4 family.</text>
</comment>
<feature type="transmembrane region" description="Helical" evidence="7">
    <location>
        <begin position="142"/>
        <end position="160"/>
    </location>
</feature>
<feature type="transmembrane region" description="Helical" evidence="7">
    <location>
        <begin position="54"/>
        <end position="77"/>
    </location>
</feature>
<reference evidence="9 10" key="1">
    <citation type="journal article" date="2013" name="Fungal Biol.">
        <title>Analysis of microsatellite markers in the genome of the plant pathogen Ceratocystis fimbriata.</title>
        <authorList>
            <person name="Simpson M.C."/>
            <person name="Wilken P.M."/>
            <person name="Coetzee M.P."/>
            <person name="Wingfield M.J."/>
            <person name="Wingfield B.D."/>
        </authorList>
    </citation>
    <scope>NUCLEOTIDE SEQUENCE [LARGE SCALE GENOMIC DNA]</scope>
    <source>
        <strain evidence="9 10">CBS 114723</strain>
    </source>
</reference>
<accession>A0A2C5XA94</accession>
<dbReference type="OrthoDB" id="5398233at2759"/>
<feature type="compositionally biased region" description="Polar residues" evidence="6">
    <location>
        <begin position="570"/>
        <end position="579"/>
    </location>
</feature>
<protein>
    <recommendedName>
        <fullName evidence="8">Rhodopsin domain-containing protein</fullName>
    </recommendedName>
</protein>
<name>A0A2C5XA94_9PEZI</name>
<evidence type="ECO:0000256" key="7">
    <source>
        <dbReference type="SAM" id="Phobius"/>
    </source>
</evidence>
<evidence type="ECO:0000256" key="2">
    <source>
        <dbReference type="ARBA" id="ARBA00022692"/>
    </source>
</evidence>
<proteinExistence type="inferred from homology"/>
<feature type="transmembrane region" description="Helical" evidence="7">
    <location>
        <begin position="260"/>
        <end position="277"/>
    </location>
</feature>
<evidence type="ECO:0000256" key="4">
    <source>
        <dbReference type="ARBA" id="ARBA00023136"/>
    </source>
</evidence>
<keyword evidence="2 7" id="KW-0812">Transmembrane</keyword>